<dbReference type="Pfam" id="PF03126">
    <property type="entry name" value="Plus-3"/>
    <property type="match status" value="1"/>
</dbReference>
<evidence type="ECO:0000313" key="5">
    <source>
        <dbReference type="Proteomes" id="UP000663824"/>
    </source>
</evidence>
<dbReference type="Proteomes" id="UP000663824">
    <property type="component" value="Unassembled WGS sequence"/>
</dbReference>
<organism evidence="4 5">
    <name type="scientific">Rotaria magnacalcarata</name>
    <dbReference type="NCBI Taxonomy" id="392030"/>
    <lineage>
        <taxon>Eukaryota</taxon>
        <taxon>Metazoa</taxon>
        <taxon>Spiralia</taxon>
        <taxon>Gnathifera</taxon>
        <taxon>Rotifera</taxon>
        <taxon>Eurotatoria</taxon>
        <taxon>Bdelloidea</taxon>
        <taxon>Philodinida</taxon>
        <taxon>Philodinidae</taxon>
        <taxon>Rotaria</taxon>
    </lineage>
</organism>
<protein>
    <recommendedName>
        <fullName evidence="3">Plus3 domain-containing protein</fullName>
    </recommendedName>
</protein>
<dbReference type="PANTHER" id="PTHR46830">
    <property type="entry name" value="TRANSFERASE, PUTATIVE-RELATED"/>
    <property type="match status" value="1"/>
</dbReference>
<evidence type="ECO:0000256" key="2">
    <source>
        <dbReference type="SAM" id="MobiDB-lite"/>
    </source>
</evidence>
<gene>
    <name evidence="4" type="ORF">MBJ925_LOCUS23127</name>
</gene>
<dbReference type="InterPro" id="IPR004343">
    <property type="entry name" value="Plus-3_dom"/>
</dbReference>
<feature type="compositionally biased region" description="Basic and acidic residues" evidence="2">
    <location>
        <begin position="38"/>
        <end position="94"/>
    </location>
</feature>
<evidence type="ECO:0000259" key="3">
    <source>
        <dbReference type="PROSITE" id="PS51360"/>
    </source>
</evidence>
<feature type="region of interest" description="Disordered" evidence="2">
    <location>
        <begin position="809"/>
        <end position="831"/>
    </location>
</feature>
<dbReference type="SUPFAM" id="SSF53448">
    <property type="entry name" value="Nucleotide-diphospho-sugar transferases"/>
    <property type="match status" value="1"/>
</dbReference>
<dbReference type="InterPro" id="IPR029044">
    <property type="entry name" value="Nucleotide-diphossugar_trans"/>
</dbReference>
<dbReference type="Pfam" id="PF04488">
    <property type="entry name" value="Gly_transf_sug"/>
    <property type="match status" value="1"/>
</dbReference>
<feature type="compositionally biased region" description="Basic and acidic residues" evidence="2">
    <location>
        <begin position="109"/>
        <end position="118"/>
    </location>
</feature>
<dbReference type="GO" id="GO:0003677">
    <property type="term" value="F:DNA binding"/>
    <property type="evidence" value="ECO:0007669"/>
    <property type="project" value="InterPro"/>
</dbReference>
<sequence>MSKFDSRKRHRTTSGNSDSDSDSDSSQSKKIFTDGYDENYRGDSNDRAWLKTLSEREREAELLKRHEQREIIKRREEINKRLKSKAEESGIKSEEEGEIDEHDDDDESDHDKTSDHSTRKSNLFDNDIYAEDDDDDDYRKLTNRRQQINATKQKETEHSKSLQILVEGRKKRQDDKHRKSVVKSDDVSSSDEDSPVKPTKTNNKDEIWKVDDVFPTSSSDDDDDDDSRGDSHHRRRSRSPDDRTSDSQEQETKRKKCTFISTRDQLKSMILSRFRMEKWCHSPFFADVAKGAFVRINIGQNNGEAVYRVCEIRDVVETGKIYNLGTTRTNKGLRLKHGTNERIFRLEYVSNNEISDEEFQRWREAMIKQGISLPTLDDLEKKINEIEKYKHYVYNNTDITKIVQEKKRFRKAPINYAVTKNELLKEIEIAKDENDTERENELRKQLTEMEERASELDRKRSENISVMAFRCKNNNCEDCQRIISKDESIGSYAIPNIVHFITSQGDASEAVLKKFGPRLGYRRMERAPDEFQLINYLVLLSARNQIKPDQLYVHYSFEPTGYWWTKAKQDLELNLTLNKIPPITSIYNHPLYHHAHRTDIARLEILDKYGGIYLDLDVLSLKSFSSLTSNPHHAEAIFAWERKKFNTICNAVIIAPIHSKFLRRIYHSYQSFNSSCWGCHSVSLPGQLANIYINEVHILPSRAFFTPSWSNIEELYFQINRRNRASTQKNVEIALTREAQEPRNSAADPFTRRRCAPMLVTQTPVINSAEDLKRETERREAQTKKKNEEQRSTNEKNKLLITKDTTTKITTHNRADKPHTEKSFTMTTGERGSFTSFSEHSDEMFASHDFELDLNIKLFPD</sequence>
<comment type="caution">
    <text evidence="4">The sequence shown here is derived from an EMBL/GenBank/DDBJ whole genome shotgun (WGS) entry which is preliminary data.</text>
</comment>
<accession>A0A816U177</accession>
<feature type="compositionally biased region" description="Basic and acidic residues" evidence="2">
    <location>
        <begin position="202"/>
        <end position="212"/>
    </location>
</feature>
<dbReference type="Gene3D" id="3.90.70.200">
    <property type="entry name" value="Plus-3 domain"/>
    <property type="match status" value="1"/>
</dbReference>
<keyword evidence="1" id="KW-0175">Coiled coil</keyword>
<feature type="domain" description="Plus3" evidence="3">
    <location>
        <begin position="260"/>
        <end position="391"/>
    </location>
</feature>
<feature type="compositionally biased region" description="Basic residues" evidence="2">
    <location>
        <begin position="1"/>
        <end position="12"/>
    </location>
</feature>
<dbReference type="PROSITE" id="PS51360">
    <property type="entry name" value="PLUS3"/>
    <property type="match status" value="1"/>
</dbReference>
<name>A0A816U177_9BILA</name>
<feature type="coiled-coil region" evidence="1">
    <location>
        <begin position="420"/>
        <end position="459"/>
    </location>
</feature>
<feature type="compositionally biased region" description="Basic and acidic residues" evidence="2">
    <location>
        <begin position="813"/>
        <end position="822"/>
    </location>
</feature>
<feature type="compositionally biased region" description="Basic and acidic residues" evidence="2">
    <location>
        <begin position="172"/>
        <end position="186"/>
    </location>
</feature>
<dbReference type="SMART" id="SM00719">
    <property type="entry name" value="Plus3"/>
    <property type="match status" value="1"/>
</dbReference>
<dbReference type="EMBL" id="CAJNRE010011813">
    <property type="protein sequence ID" value="CAF2104971.1"/>
    <property type="molecule type" value="Genomic_DNA"/>
</dbReference>
<dbReference type="InterPro" id="IPR007577">
    <property type="entry name" value="GlycoTrfase_DXD_sugar-bd_CS"/>
</dbReference>
<reference evidence="4" key="1">
    <citation type="submission" date="2021-02" db="EMBL/GenBank/DDBJ databases">
        <authorList>
            <person name="Nowell W R."/>
        </authorList>
    </citation>
    <scope>NUCLEOTIDE SEQUENCE</scope>
</reference>
<dbReference type="AlphaFoldDB" id="A0A816U177"/>
<dbReference type="Gene3D" id="3.90.550.20">
    <property type="match status" value="1"/>
</dbReference>
<feature type="compositionally biased region" description="Basic and acidic residues" evidence="2">
    <location>
        <begin position="770"/>
        <end position="797"/>
    </location>
</feature>
<feature type="compositionally biased region" description="Acidic residues" evidence="2">
    <location>
        <begin position="95"/>
        <end position="108"/>
    </location>
</feature>
<proteinExistence type="predicted"/>
<feature type="compositionally biased region" description="Basic and acidic residues" evidence="2">
    <location>
        <begin position="238"/>
        <end position="252"/>
    </location>
</feature>
<feature type="region of interest" description="Disordered" evidence="2">
    <location>
        <begin position="766"/>
        <end position="797"/>
    </location>
</feature>
<dbReference type="PANTHER" id="PTHR46830:SF2">
    <property type="entry name" value="ALPHA-1,4-N-ACETYLGLUCOSAMINYLTRANSFERASE"/>
    <property type="match status" value="1"/>
</dbReference>
<evidence type="ECO:0000313" key="4">
    <source>
        <dbReference type="EMBL" id="CAF2104971.1"/>
    </source>
</evidence>
<dbReference type="SUPFAM" id="SSF159042">
    <property type="entry name" value="Plus3-like"/>
    <property type="match status" value="1"/>
</dbReference>
<feature type="region of interest" description="Disordered" evidence="2">
    <location>
        <begin position="1"/>
        <end position="256"/>
    </location>
</feature>
<evidence type="ECO:0000256" key="1">
    <source>
        <dbReference type="SAM" id="Coils"/>
    </source>
</evidence>
<dbReference type="InterPro" id="IPR036128">
    <property type="entry name" value="Plus3-like_sf"/>
</dbReference>